<dbReference type="PROSITE" id="PS51477">
    <property type="entry name" value="PAH"/>
    <property type="match status" value="1"/>
</dbReference>
<gene>
    <name evidence="6" type="ORF">M9458_037373</name>
</gene>
<comment type="subcellular location">
    <subcellularLocation>
        <location evidence="1 5">Nucleus</location>
    </subcellularLocation>
</comment>
<dbReference type="GO" id="GO:0005634">
    <property type="term" value="C:nucleus"/>
    <property type="evidence" value="ECO:0007669"/>
    <property type="project" value="UniProtKB-SubCell"/>
</dbReference>
<dbReference type="SUPFAM" id="SSF47762">
    <property type="entry name" value="PAH2 domain"/>
    <property type="match status" value="1"/>
</dbReference>
<proteinExistence type="predicted"/>
<evidence type="ECO:0000313" key="7">
    <source>
        <dbReference type="Proteomes" id="UP001529510"/>
    </source>
</evidence>
<dbReference type="EMBL" id="JAMKFB020000019">
    <property type="protein sequence ID" value="KAL0165529.1"/>
    <property type="molecule type" value="Genomic_DNA"/>
</dbReference>
<dbReference type="PANTHER" id="PTHR16088">
    <property type="entry name" value="YY1 ASSOCIATED PROTEIN-RELATED"/>
    <property type="match status" value="1"/>
</dbReference>
<dbReference type="Pfam" id="PF02671">
    <property type="entry name" value="PAH"/>
    <property type="match status" value="1"/>
</dbReference>
<reference evidence="6 7" key="1">
    <citation type="submission" date="2024-05" db="EMBL/GenBank/DDBJ databases">
        <title>Genome sequencing and assembly of Indian major carp, Cirrhinus mrigala (Hamilton, 1822).</title>
        <authorList>
            <person name="Mohindra V."/>
            <person name="Chowdhury L.M."/>
            <person name="Lal K."/>
            <person name="Jena J.K."/>
        </authorList>
    </citation>
    <scope>NUCLEOTIDE SEQUENCE [LARGE SCALE GENOMIC DNA]</scope>
    <source>
        <strain evidence="6">CM1030</strain>
        <tissue evidence="6">Blood</tissue>
    </source>
</reference>
<protein>
    <submittedName>
        <fullName evidence="6">Uncharacterized protein</fullName>
    </submittedName>
</protein>
<evidence type="ECO:0000256" key="1">
    <source>
        <dbReference type="ARBA" id="ARBA00004123"/>
    </source>
</evidence>
<dbReference type="InterPro" id="IPR052435">
    <property type="entry name" value="YY1-Transcr_Regul"/>
</dbReference>
<evidence type="ECO:0000256" key="3">
    <source>
        <dbReference type="ARBA" id="ARBA00023163"/>
    </source>
</evidence>
<dbReference type="AlphaFoldDB" id="A0ABD0NUF1"/>
<dbReference type="PANTHER" id="PTHR16088:SF3">
    <property type="entry name" value="GON-4-LIKE PROTEIN"/>
    <property type="match status" value="1"/>
</dbReference>
<keyword evidence="2" id="KW-0805">Transcription regulation</keyword>
<feature type="non-terminal residue" evidence="6">
    <location>
        <position position="1"/>
    </location>
</feature>
<keyword evidence="4 5" id="KW-0539">Nucleus</keyword>
<dbReference type="Gene3D" id="1.20.1160.11">
    <property type="entry name" value="Paired amphipathic helix"/>
    <property type="match status" value="1"/>
</dbReference>
<evidence type="ECO:0000256" key="2">
    <source>
        <dbReference type="ARBA" id="ARBA00023015"/>
    </source>
</evidence>
<dbReference type="Proteomes" id="UP001529510">
    <property type="component" value="Unassembled WGS sequence"/>
</dbReference>
<dbReference type="InterPro" id="IPR036600">
    <property type="entry name" value="PAH_sf"/>
</dbReference>
<dbReference type="InterPro" id="IPR003822">
    <property type="entry name" value="PAH"/>
</dbReference>
<name>A0ABD0NUF1_CIRMR</name>
<evidence type="ECO:0000256" key="4">
    <source>
        <dbReference type="ARBA" id="ARBA00023242"/>
    </source>
</evidence>
<comment type="caution">
    <text evidence="6">The sequence shown here is derived from an EMBL/GenBank/DDBJ whole genome shotgun (WGS) entry which is preliminary data.</text>
</comment>
<organism evidence="6 7">
    <name type="scientific">Cirrhinus mrigala</name>
    <name type="common">Mrigala</name>
    <dbReference type="NCBI Taxonomy" id="683832"/>
    <lineage>
        <taxon>Eukaryota</taxon>
        <taxon>Metazoa</taxon>
        <taxon>Chordata</taxon>
        <taxon>Craniata</taxon>
        <taxon>Vertebrata</taxon>
        <taxon>Euteleostomi</taxon>
        <taxon>Actinopterygii</taxon>
        <taxon>Neopterygii</taxon>
        <taxon>Teleostei</taxon>
        <taxon>Ostariophysi</taxon>
        <taxon>Cypriniformes</taxon>
        <taxon>Cyprinidae</taxon>
        <taxon>Labeoninae</taxon>
        <taxon>Labeonini</taxon>
        <taxon>Cirrhinus</taxon>
    </lineage>
</organism>
<sequence length="66" mass="7564">VYEVLQMVPGKVDEFLCVLSEFEKDPESRTSLELLTRLKPVLSDWPELLQDFAAFLHPDQAKQCGL</sequence>
<feature type="non-terminal residue" evidence="6">
    <location>
        <position position="66"/>
    </location>
</feature>
<keyword evidence="7" id="KW-1185">Reference proteome</keyword>
<keyword evidence="3" id="KW-0804">Transcription</keyword>
<evidence type="ECO:0000313" key="6">
    <source>
        <dbReference type="EMBL" id="KAL0165529.1"/>
    </source>
</evidence>
<evidence type="ECO:0000256" key="5">
    <source>
        <dbReference type="PROSITE-ProRule" id="PRU00810"/>
    </source>
</evidence>
<accession>A0ABD0NUF1</accession>